<dbReference type="Proteomes" id="UP000218327">
    <property type="component" value="Unassembled WGS sequence"/>
</dbReference>
<comment type="caution">
    <text evidence="1">The sequence shown here is derived from an EMBL/GenBank/DDBJ whole genome shotgun (WGS) entry which is preliminary data.</text>
</comment>
<accession>A0A2A5B161</accession>
<proteinExistence type="predicted"/>
<dbReference type="EMBL" id="NVVJ01000020">
    <property type="protein sequence ID" value="PCJ25100.1"/>
    <property type="molecule type" value="Genomic_DNA"/>
</dbReference>
<evidence type="ECO:0000313" key="1">
    <source>
        <dbReference type="EMBL" id="PCJ25100.1"/>
    </source>
</evidence>
<gene>
    <name evidence="1" type="ORF">COA96_08125</name>
</gene>
<sequence>MLALFPFSTQIALANGIAVTGDTVTISASVGGFSQAKSLLATPGTIPNTDNIPTASITSDLTFTFNVAAATGSTIAAGTYTFQGGMFIDQDGSSRRLEISVSGISLTFDAMGNITSGSIPAGTNAIVSGRGADGSTTAVITLTNSLLHVTDSTFFITAGAQIAEIETSASIILQDLTSTFTAAASYDYGIFLKQTGGVAGLTFGLTDGTTFFGCAAGNPMVLAGQSSFAGASALAGRMGVGQAAGGSATAYAGSCVTVPAIGGGGGGGSPPDEVEENEETTAEVAGLDTATTDLTNNIAAEGFSDAVATELDALISDSVSAATSVATGLKDGSVSVETGVSLFGSLGTQLSTLSDLFQAIDDDDPNKAEKQQQLSNSGQPLMAALKSLTQGFVASGLTEAEGTQVKMVLSTFTSRVRSWLTRIYESALIANGTPISEGSFVADTSEFLNDFETSISNLISIPGFTIDNSLLVEIQLVSETAAEGVLNELGTELGLSIIYESDVATQALLSNNATLLDRLLDVVGINLGAATSISKSATALSFQAGGLSSSDANALAGNLAAFIQTDNLSVGSSTVSELLTAALTGVTSLEINSVTGVVSYTTVDGDFSVLVQEVQPGLRILPTGTFTAANGSSIIVNSDVVIRLAPAPDDLLGFASAIEVVGEGDFTISIGDDGVVSLTDVNSPAVFKGLFSSDALANGTPTGETVFEGPVGDPSQASYFYVVQYAAGTRQIILPAIADELFFQSVASYGFQISTDRSTGIIDIDGMKFRPDYFQTPSTSSDSVYRISNADSSGVAYRAVDANNDGITDYQVFTNSGVQTVYGLP</sequence>
<evidence type="ECO:0000313" key="2">
    <source>
        <dbReference type="Proteomes" id="UP000218327"/>
    </source>
</evidence>
<organism evidence="1 2">
    <name type="scientific">SAR86 cluster bacterium</name>
    <dbReference type="NCBI Taxonomy" id="2030880"/>
    <lineage>
        <taxon>Bacteria</taxon>
        <taxon>Pseudomonadati</taxon>
        <taxon>Pseudomonadota</taxon>
        <taxon>Gammaproteobacteria</taxon>
        <taxon>SAR86 cluster</taxon>
    </lineage>
</organism>
<protein>
    <submittedName>
        <fullName evidence="1">Uncharacterized protein</fullName>
    </submittedName>
</protein>
<reference evidence="2" key="1">
    <citation type="submission" date="2017-08" db="EMBL/GenBank/DDBJ databases">
        <title>A dynamic microbial community with high functional redundancy inhabits the cold, oxic subseafloor aquifer.</title>
        <authorList>
            <person name="Tully B.J."/>
            <person name="Wheat C.G."/>
            <person name="Glazer B.T."/>
            <person name="Huber J.A."/>
        </authorList>
    </citation>
    <scope>NUCLEOTIDE SEQUENCE [LARGE SCALE GENOMIC DNA]</scope>
</reference>
<dbReference type="AlphaFoldDB" id="A0A2A5B161"/>
<name>A0A2A5B161_9GAMM</name>